<keyword evidence="3 4" id="KW-0456">Lyase</keyword>
<dbReference type="PIRSF" id="PIRSF006181">
    <property type="entry name" value="EbsC_YbaK"/>
    <property type="match status" value="1"/>
</dbReference>
<evidence type="ECO:0000313" key="7">
    <source>
        <dbReference type="Proteomes" id="UP001147700"/>
    </source>
</evidence>
<accession>A0ABT4RUK2</accession>
<dbReference type="EC" id="4.2.-.-" evidence="4"/>
<dbReference type="PANTHER" id="PTHR30411:SF0">
    <property type="entry name" value="CYS-TRNA(PRO)_CYS-TRNA(CYS) DEACYLASE YBAK"/>
    <property type="match status" value="1"/>
</dbReference>
<dbReference type="NCBIfam" id="TIGR00011">
    <property type="entry name" value="YbaK_EbsC"/>
    <property type="match status" value="1"/>
</dbReference>
<gene>
    <name evidence="6" type="primary">ybaK</name>
    <name evidence="6" type="ORF">OJ962_32615</name>
</gene>
<sequence>MSATPATTALDKAKVAYTTHVYDHDPKHESYGLEAAERLGLDSATVFKTLVASVDGELTVAIVPVERQLDLKALASARKAKKAQMADVKQAERTTGYVAGGISPLGQRKALPTVLDESAADHPTIHVSGGRRGFEIELDPNELIRLTRAVTAPISAPPRR</sequence>
<dbReference type="Gene3D" id="3.90.960.10">
    <property type="entry name" value="YbaK/aminoacyl-tRNA synthetase-associated domain"/>
    <property type="match status" value="1"/>
</dbReference>
<dbReference type="EMBL" id="JAPCID010000081">
    <property type="protein sequence ID" value="MDA0142272.1"/>
    <property type="molecule type" value="Genomic_DNA"/>
</dbReference>
<evidence type="ECO:0000313" key="6">
    <source>
        <dbReference type="EMBL" id="MDA0142272.1"/>
    </source>
</evidence>
<dbReference type="RefSeq" id="WP_202955564.1">
    <property type="nucleotide sequence ID" value="NZ_JAPCID010000081.1"/>
</dbReference>
<keyword evidence="2 4" id="KW-0648">Protein biosynthesis</keyword>
<dbReference type="CDD" id="cd00002">
    <property type="entry name" value="YbaK_deacylase"/>
    <property type="match status" value="1"/>
</dbReference>
<evidence type="ECO:0000256" key="3">
    <source>
        <dbReference type="ARBA" id="ARBA00023239"/>
    </source>
</evidence>
<evidence type="ECO:0000259" key="5">
    <source>
        <dbReference type="Pfam" id="PF04073"/>
    </source>
</evidence>
<feature type="domain" description="YbaK/aminoacyl-tRNA synthetase-associated" evidence="5">
    <location>
        <begin position="34"/>
        <end position="146"/>
    </location>
</feature>
<reference evidence="6" key="1">
    <citation type="submission" date="2022-10" db="EMBL/GenBank/DDBJ databases">
        <title>The WGS of Solirubrobacter sp. CPCC 204708.</title>
        <authorList>
            <person name="Jiang Z."/>
        </authorList>
    </citation>
    <scope>NUCLEOTIDE SEQUENCE</scope>
    <source>
        <strain evidence="6">CPCC 204708</strain>
    </source>
</reference>
<name>A0ABT4RUK2_9ACTN</name>
<dbReference type="InterPro" id="IPR004369">
    <property type="entry name" value="Prolyl-tRNA_editing_YbaK/EbsC"/>
</dbReference>
<dbReference type="InterPro" id="IPR007214">
    <property type="entry name" value="YbaK/aa-tRNA-synth-assoc-dom"/>
</dbReference>
<dbReference type="Proteomes" id="UP001147700">
    <property type="component" value="Unassembled WGS sequence"/>
</dbReference>
<keyword evidence="7" id="KW-1185">Reference proteome</keyword>
<dbReference type="Pfam" id="PF04073">
    <property type="entry name" value="tRNA_edit"/>
    <property type="match status" value="1"/>
</dbReference>
<comment type="caution">
    <text evidence="6">The sequence shown here is derived from an EMBL/GenBank/DDBJ whole genome shotgun (WGS) entry which is preliminary data.</text>
</comment>
<dbReference type="InterPro" id="IPR036754">
    <property type="entry name" value="YbaK/aa-tRNA-synt-asso_dom_sf"/>
</dbReference>
<organism evidence="6 7">
    <name type="scientific">Solirubrobacter deserti</name>
    <dbReference type="NCBI Taxonomy" id="2282478"/>
    <lineage>
        <taxon>Bacteria</taxon>
        <taxon>Bacillati</taxon>
        <taxon>Actinomycetota</taxon>
        <taxon>Thermoleophilia</taxon>
        <taxon>Solirubrobacterales</taxon>
        <taxon>Solirubrobacteraceae</taxon>
        <taxon>Solirubrobacter</taxon>
    </lineage>
</organism>
<evidence type="ECO:0000256" key="1">
    <source>
        <dbReference type="ARBA" id="ARBA00009798"/>
    </source>
</evidence>
<protein>
    <recommendedName>
        <fullName evidence="4">Cys-tRNA(Pro)/Cys-tRNA(Cys) deacylase</fullName>
        <ecNumber evidence="4">4.2.-.-</ecNumber>
    </recommendedName>
</protein>
<evidence type="ECO:0000256" key="2">
    <source>
        <dbReference type="ARBA" id="ARBA00022917"/>
    </source>
</evidence>
<proteinExistence type="inferred from homology"/>
<dbReference type="SUPFAM" id="SSF55826">
    <property type="entry name" value="YbaK/ProRS associated domain"/>
    <property type="match status" value="1"/>
</dbReference>
<dbReference type="PANTHER" id="PTHR30411">
    <property type="entry name" value="CYTOPLASMIC PROTEIN"/>
    <property type="match status" value="1"/>
</dbReference>
<evidence type="ECO:0000256" key="4">
    <source>
        <dbReference type="PIRNR" id="PIRNR006181"/>
    </source>
</evidence>
<comment type="similarity">
    <text evidence="1 4">Belongs to the prolyl-tRNA editing family. YbaK/EbsC subfamily.</text>
</comment>